<gene>
    <name evidence="2" type="ORF">L3X38_004079</name>
</gene>
<sequence length="232" mass="26419">MGPIERSKPIEPGYRIIGAISARLSNDNQIQIRAYSHAQDDKGNNLELYGPPPTAGIAWLIYTMKLKADGSIERYKVRIMAKGYKPRYRMGYLENFATIAKIDTIRVLLSLATNLDWPLHQFNVKNAFLHRDLVEEIYMDLPLGCNLATEKKNQVCKCIKSLYGLKQSPNAWFSRFTKSMKNFGYTQSNSDDTVFLKCDEGNITALVVCVDDIVVTGNDTREQHKLQKYLSQ</sequence>
<feature type="domain" description="Reverse transcriptase Ty1/copia-type" evidence="1">
    <location>
        <begin position="58"/>
        <end position="230"/>
    </location>
</feature>
<dbReference type="Proteomes" id="UP001054821">
    <property type="component" value="Chromosome 1"/>
</dbReference>
<dbReference type="PANTHER" id="PTHR43383">
    <property type="entry name" value="NODULIN 6"/>
    <property type="match status" value="1"/>
</dbReference>
<dbReference type="AlphaFoldDB" id="A0AAD4ZN81"/>
<evidence type="ECO:0000259" key="1">
    <source>
        <dbReference type="Pfam" id="PF07727"/>
    </source>
</evidence>
<protein>
    <recommendedName>
        <fullName evidence="1">Reverse transcriptase Ty1/copia-type domain-containing protein</fullName>
    </recommendedName>
</protein>
<evidence type="ECO:0000313" key="3">
    <source>
        <dbReference type="Proteomes" id="UP001054821"/>
    </source>
</evidence>
<organism evidence="2 3">
    <name type="scientific">Prunus dulcis</name>
    <name type="common">Almond</name>
    <name type="synonym">Amygdalus dulcis</name>
    <dbReference type="NCBI Taxonomy" id="3755"/>
    <lineage>
        <taxon>Eukaryota</taxon>
        <taxon>Viridiplantae</taxon>
        <taxon>Streptophyta</taxon>
        <taxon>Embryophyta</taxon>
        <taxon>Tracheophyta</taxon>
        <taxon>Spermatophyta</taxon>
        <taxon>Magnoliopsida</taxon>
        <taxon>eudicotyledons</taxon>
        <taxon>Gunneridae</taxon>
        <taxon>Pentapetalae</taxon>
        <taxon>rosids</taxon>
        <taxon>fabids</taxon>
        <taxon>Rosales</taxon>
        <taxon>Rosaceae</taxon>
        <taxon>Amygdaloideae</taxon>
        <taxon>Amygdaleae</taxon>
        <taxon>Prunus</taxon>
    </lineage>
</organism>
<proteinExistence type="predicted"/>
<dbReference type="EMBL" id="JAJFAZ020000001">
    <property type="protein sequence ID" value="KAI5351188.1"/>
    <property type="molecule type" value="Genomic_DNA"/>
</dbReference>
<reference evidence="2 3" key="1">
    <citation type="journal article" date="2022" name="G3 (Bethesda)">
        <title>Whole-genome sequence and methylome profiling of the almond [Prunus dulcis (Mill.) D.A. Webb] cultivar 'Nonpareil'.</title>
        <authorList>
            <person name="D'Amico-Willman K.M."/>
            <person name="Ouma W.Z."/>
            <person name="Meulia T."/>
            <person name="Sideli G.M."/>
            <person name="Gradziel T.M."/>
            <person name="Fresnedo-Ramirez J."/>
        </authorList>
    </citation>
    <scope>NUCLEOTIDE SEQUENCE [LARGE SCALE GENOMIC DNA]</scope>
    <source>
        <strain evidence="2">Clone GOH B32 T37-40</strain>
    </source>
</reference>
<dbReference type="InterPro" id="IPR043502">
    <property type="entry name" value="DNA/RNA_pol_sf"/>
</dbReference>
<name>A0AAD4ZN81_PRUDU</name>
<keyword evidence="3" id="KW-1185">Reference proteome</keyword>
<dbReference type="InterPro" id="IPR013103">
    <property type="entry name" value="RVT_2"/>
</dbReference>
<dbReference type="Pfam" id="PF07727">
    <property type="entry name" value="RVT_2"/>
    <property type="match status" value="1"/>
</dbReference>
<dbReference type="PANTHER" id="PTHR43383:SF2">
    <property type="entry name" value="AMIDOHYDROLASE 2 FAMILY PROTEIN"/>
    <property type="match status" value="1"/>
</dbReference>
<comment type="caution">
    <text evidence="2">The sequence shown here is derived from an EMBL/GenBank/DDBJ whole genome shotgun (WGS) entry which is preliminary data.</text>
</comment>
<evidence type="ECO:0000313" key="2">
    <source>
        <dbReference type="EMBL" id="KAI5351188.1"/>
    </source>
</evidence>
<dbReference type="SUPFAM" id="SSF56672">
    <property type="entry name" value="DNA/RNA polymerases"/>
    <property type="match status" value="1"/>
</dbReference>
<accession>A0AAD4ZN81</accession>